<feature type="compositionally biased region" description="Low complexity" evidence="10">
    <location>
        <begin position="189"/>
        <end position="205"/>
    </location>
</feature>
<name>M5G136_DACPD</name>
<feature type="region of interest" description="Disordered" evidence="10">
    <location>
        <begin position="818"/>
        <end position="847"/>
    </location>
</feature>
<evidence type="ECO:0000256" key="9">
    <source>
        <dbReference type="ARBA" id="ARBA00023242"/>
    </source>
</evidence>
<dbReference type="GeneID" id="63691862"/>
<feature type="compositionally biased region" description="Polar residues" evidence="10">
    <location>
        <begin position="350"/>
        <end position="375"/>
    </location>
</feature>
<dbReference type="STRING" id="1858805.M5G136"/>
<dbReference type="GO" id="GO:0008270">
    <property type="term" value="F:zinc ion binding"/>
    <property type="evidence" value="ECO:0007669"/>
    <property type="project" value="UniProtKB-KW"/>
</dbReference>
<protein>
    <submittedName>
        <fullName evidence="13">Uncharacterized protein</fullName>
    </submittedName>
</protein>
<gene>
    <name evidence="13" type="ORF">DACRYDRAFT_87309</name>
</gene>
<comment type="subcellular location">
    <subcellularLocation>
        <location evidence="1">Nucleus</location>
    </subcellularLocation>
</comment>
<dbReference type="InterPro" id="IPR001510">
    <property type="entry name" value="Znf_PARP"/>
</dbReference>
<proteinExistence type="predicted"/>
<keyword evidence="9" id="KW-0539">Nucleus</keyword>
<keyword evidence="14" id="KW-1185">Reference proteome</keyword>
<dbReference type="OrthoDB" id="448448at2759"/>
<dbReference type="InterPro" id="IPR014905">
    <property type="entry name" value="HIRAN"/>
</dbReference>
<evidence type="ECO:0000259" key="11">
    <source>
        <dbReference type="PROSITE" id="PS50064"/>
    </source>
</evidence>
<evidence type="ECO:0000256" key="5">
    <source>
        <dbReference type="ARBA" id="ARBA00022801"/>
    </source>
</evidence>
<dbReference type="AlphaFoldDB" id="M5G136"/>
<dbReference type="Proteomes" id="UP000030653">
    <property type="component" value="Unassembled WGS sequence"/>
</dbReference>
<dbReference type="GO" id="GO:0003677">
    <property type="term" value="F:DNA binding"/>
    <property type="evidence" value="ECO:0007669"/>
    <property type="project" value="InterPro"/>
</dbReference>
<dbReference type="InterPro" id="IPR014001">
    <property type="entry name" value="Helicase_ATP-bd"/>
</dbReference>
<feature type="compositionally biased region" description="Acidic residues" evidence="10">
    <location>
        <begin position="827"/>
        <end position="836"/>
    </location>
</feature>
<keyword evidence="3" id="KW-0547">Nucleotide-binding</keyword>
<evidence type="ECO:0000256" key="8">
    <source>
        <dbReference type="ARBA" id="ARBA00022840"/>
    </source>
</evidence>
<evidence type="ECO:0000313" key="13">
    <source>
        <dbReference type="EMBL" id="EJU03956.1"/>
    </source>
</evidence>
<dbReference type="SMART" id="SM01336">
    <property type="entry name" value="zf-PARP"/>
    <property type="match status" value="1"/>
</dbReference>
<evidence type="ECO:0000256" key="7">
    <source>
        <dbReference type="ARBA" id="ARBA00022833"/>
    </source>
</evidence>
<dbReference type="SMART" id="SM00910">
    <property type="entry name" value="HIRAN"/>
    <property type="match status" value="1"/>
</dbReference>
<sequence>MEDGKGWNDGRARDAPHSRARPLSLPAPHFASSTLSLSAYAKSSRAKCHGSFPTCTGLPIARGELRYGAYVHNPFGNRYSDSEMVQWYHWGCLPKTILDKVANAGVVNVEGFGTLKYSPLTNIHSTYLSMVRTALANRKIDPADYPSNTASLVPAAPSQGAGPSSSQTAASASTTKSRKRKAEDLDLLSSQPSSSQSGGMSTMPSQATELRRDGEVEDNNEDADEVYIAMNSQVVGIQYYHGLVGSGEQVLLVREPNNKYDANAIQVLNIQRIQVGHIPRNVASRLAPVMDQGLVTVEGTMVQGNLSGAHAYTLSLKLQICGPADPVRRSQIEPYLVWATPGQRGFDQARTGSATPSQLLPSSTQAQRDALSLSQDQAEDLQRILEGFKKANDEGRRDSLLDSLCAEQDILKAPEHRNPPSKASGDLFTDLLKHQSQALQWCIDREHPEQHLAKKETDPPVQFWQLKKTGKQVLATQTPQAEKPLLGKGGIVADAMGLGKTLTMLSLILATKDEAISGFSNTTLIVVPLSVLSNWEEQIAEHITRGKLSMHIYHGGGRDVSETQLKKFDIVITTYQTVVSEMDKTNGGTGPSRKKRNAKHHFLISSGRIILDEGHTVRNPRALMSQAICSLEADRRWIVTGTPIDLGSLLAFLRICRPLDQADFFKRLLVRPFAQGSPTAVDLLKALMNSICIRRTKEMQDENGKPLVPVPPVEMIVVRVTLDDETRKVYDAIEAESRRRFDESLAMNSGDAVAAPASVLSMLTRLRQLALHPALVPPNYLEVVSRAVEDSEECPIIPYVRFDGSMSAKKRKEVLANFTQPAASNDDSSETEYEDDTPAKPNKGKGIFGSRVAQRPLVMLISLKAGALGLNLTVANNVFLESIESQAIDRVNRIGQKRKVTVYQLIADDTVESKVLEIQGRKTEFIKQAFSGMKARENSRTRKETRLNELIELFGGQPQRRK</sequence>
<dbReference type="GO" id="GO:0005634">
    <property type="term" value="C:nucleus"/>
    <property type="evidence" value="ECO:0007669"/>
    <property type="project" value="UniProtKB-SubCell"/>
</dbReference>
<keyword evidence="5" id="KW-0378">Hydrolase</keyword>
<accession>M5G136</accession>
<dbReference type="Pfam" id="PF00176">
    <property type="entry name" value="SNF2-rel_dom"/>
    <property type="match status" value="1"/>
</dbReference>
<dbReference type="RefSeq" id="XP_040630850.1">
    <property type="nucleotide sequence ID" value="XM_040776800.1"/>
</dbReference>
<dbReference type="InterPro" id="IPR049730">
    <property type="entry name" value="SNF2/RAD54-like_C"/>
</dbReference>
<dbReference type="InterPro" id="IPR050628">
    <property type="entry name" value="SNF2_RAD54_helicase_TF"/>
</dbReference>
<evidence type="ECO:0000259" key="12">
    <source>
        <dbReference type="PROSITE" id="PS51192"/>
    </source>
</evidence>
<dbReference type="SMART" id="SM00487">
    <property type="entry name" value="DEXDc"/>
    <property type="match status" value="1"/>
</dbReference>
<dbReference type="PANTHER" id="PTHR45626">
    <property type="entry name" value="TRANSCRIPTION TERMINATION FACTOR 2-RELATED"/>
    <property type="match status" value="1"/>
</dbReference>
<dbReference type="SUPFAM" id="SSF57716">
    <property type="entry name" value="Glucocorticoid receptor-like (DNA-binding domain)"/>
    <property type="match status" value="1"/>
</dbReference>
<dbReference type="InterPro" id="IPR000330">
    <property type="entry name" value="SNF2_N"/>
</dbReference>
<dbReference type="PANTHER" id="PTHR45626:SF17">
    <property type="entry name" value="HELICASE-LIKE TRANSCRIPTION FACTOR"/>
    <property type="match status" value="1"/>
</dbReference>
<dbReference type="InterPro" id="IPR027417">
    <property type="entry name" value="P-loop_NTPase"/>
</dbReference>
<dbReference type="GO" id="GO:0006281">
    <property type="term" value="P:DNA repair"/>
    <property type="evidence" value="ECO:0007669"/>
    <property type="project" value="TreeGrafter"/>
</dbReference>
<evidence type="ECO:0000256" key="4">
    <source>
        <dbReference type="ARBA" id="ARBA00022771"/>
    </source>
</evidence>
<reference evidence="13 14" key="1">
    <citation type="journal article" date="2012" name="Science">
        <title>The Paleozoic origin of enzymatic lignin decomposition reconstructed from 31 fungal genomes.</title>
        <authorList>
            <person name="Floudas D."/>
            <person name="Binder M."/>
            <person name="Riley R."/>
            <person name="Barry K."/>
            <person name="Blanchette R.A."/>
            <person name="Henrissat B."/>
            <person name="Martinez A.T."/>
            <person name="Otillar R."/>
            <person name="Spatafora J.W."/>
            <person name="Yadav J.S."/>
            <person name="Aerts A."/>
            <person name="Benoit I."/>
            <person name="Boyd A."/>
            <person name="Carlson A."/>
            <person name="Copeland A."/>
            <person name="Coutinho P.M."/>
            <person name="de Vries R.P."/>
            <person name="Ferreira P."/>
            <person name="Findley K."/>
            <person name="Foster B."/>
            <person name="Gaskell J."/>
            <person name="Glotzer D."/>
            <person name="Gorecki P."/>
            <person name="Heitman J."/>
            <person name="Hesse C."/>
            <person name="Hori C."/>
            <person name="Igarashi K."/>
            <person name="Jurgens J.A."/>
            <person name="Kallen N."/>
            <person name="Kersten P."/>
            <person name="Kohler A."/>
            <person name="Kuees U."/>
            <person name="Kumar T.K.A."/>
            <person name="Kuo A."/>
            <person name="LaButti K."/>
            <person name="Larrondo L.F."/>
            <person name="Lindquist E."/>
            <person name="Ling A."/>
            <person name="Lombard V."/>
            <person name="Lucas S."/>
            <person name="Lundell T."/>
            <person name="Martin R."/>
            <person name="McLaughlin D.J."/>
            <person name="Morgenstern I."/>
            <person name="Morin E."/>
            <person name="Murat C."/>
            <person name="Nagy L.G."/>
            <person name="Nolan M."/>
            <person name="Ohm R.A."/>
            <person name="Patyshakuliyeva A."/>
            <person name="Rokas A."/>
            <person name="Ruiz-Duenas F.J."/>
            <person name="Sabat G."/>
            <person name="Salamov A."/>
            <person name="Samejima M."/>
            <person name="Schmutz J."/>
            <person name="Slot J.C."/>
            <person name="St John F."/>
            <person name="Stenlid J."/>
            <person name="Sun H."/>
            <person name="Sun S."/>
            <person name="Syed K."/>
            <person name="Tsang A."/>
            <person name="Wiebenga A."/>
            <person name="Young D."/>
            <person name="Pisabarro A."/>
            <person name="Eastwood D.C."/>
            <person name="Martin F."/>
            <person name="Cullen D."/>
            <person name="Grigoriev I.V."/>
            <person name="Hibbett D.S."/>
        </authorList>
    </citation>
    <scope>NUCLEOTIDE SEQUENCE [LARGE SCALE GENOMIC DNA]</scope>
    <source>
        <strain evidence="13 14">DJM-731 SS1</strain>
    </source>
</reference>
<dbReference type="InterPro" id="IPR036957">
    <property type="entry name" value="Znf_PARP_sf"/>
</dbReference>
<keyword evidence="8" id="KW-0067">ATP-binding</keyword>
<dbReference type="CDD" id="cd18793">
    <property type="entry name" value="SF2_C_SNF"/>
    <property type="match status" value="1"/>
</dbReference>
<evidence type="ECO:0000256" key="2">
    <source>
        <dbReference type="ARBA" id="ARBA00022723"/>
    </source>
</evidence>
<feature type="compositionally biased region" description="Basic and acidic residues" evidence="10">
    <location>
        <begin position="1"/>
        <end position="17"/>
    </location>
</feature>
<evidence type="ECO:0000256" key="1">
    <source>
        <dbReference type="ARBA" id="ARBA00004123"/>
    </source>
</evidence>
<feature type="compositionally biased region" description="Low complexity" evidence="10">
    <location>
        <begin position="154"/>
        <end position="175"/>
    </location>
</feature>
<dbReference type="EMBL" id="JH795858">
    <property type="protein sequence ID" value="EJU03956.1"/>
    <property type="molecule type" value="Genomic_DNA"/>
</dbReference>
<dbReference type="GO" id="GO:0005524">
    <property type="term" value="F:ATP binding"/>
    <property type="evidence" value="ECO:0007669"/>
    <property type="project" value="UniProtKB-KW"/>
</dbReference>
<dbReference type="PROSITE" id="PS51192">
    <property type="entry name" value="HELICASE_ATP_BIND_1"/>
    <property type="match status" value="1"/>
</dbReference>
<dbReference type="GO" id="GO:0016818">
    <property type="term" value="F:hydrolase activity, acting on acid anhydrides, in phosphorus-containing anhydrides"/>
    <property type="evidence" value="ECO:0007669"/>
    <property type="project" value="InterPro"/>
</dbReference>
<feature type="region of interest" description="Disordered" evidence="10">
    <location>
        <begin position="1"/>
        <end position="26"/>
    </location>
</feature>
<feature type="domain" description="Helicase ATP-binding" evidence="12">
    <location>
        <begin position="481"/>
        <end position="661"/>
    </location>
</feature>
<evidence type="ECO:0000313" key="14">
    <source>
        <dbReference type="Proteomes" id="UP000030653"/>
    </source>
</evidence>
<dbReference type="GO" id="GO:0008094">
    <property type="term" value="F:ATP-dependent activity, acting on DNA"/>
    <property type="evidence" value="ECO:0007669"/>
    <property type="project" value="TreeGrafter"/>
</dbReference>
<dbReference type="Gene3D" id="3.40.50.300">
    <property type="entry name" value="P-loop containing nucleotide triphosphate hydrolases"/>
    <property type="match status" value="1"/>
</dbReference>
<keyword evidence="4" id="KW-0863">Zinc-finger</keyword>
<dbReference type="Gene3D" id="3.30.1740.10">
    <property type="entry name" value="Zinc finger, PARP-type"/>
    <property type="match status" value="1"/>
</dbReference>
<dbReference type="OMA" id="ETTVWRL"/>
<dbReference type="Gene3D" id="3.30.70.2330">
    <property type="match status" value="1"/>
</dbReference>
<dbReference type="GO" id="GO:0004386">
    <property type="term" value="F:helicase activity"/>
    <property type="evidence" value="ECO:0007669"/>
    <property type="project" value="UniProtKB-KW"/>
</dbReference>
<feature type="region of interest" description="Disordered" evidence="10">
    <location>
        <begin position="148"/>
        <end position="219"/>
    </location>
</feature>
<organism evidence="13 14">
    <name type="scientific">Dacryopinax primogenitus (strain DJM 731)</name>
    <name type="common">Brown rot fungus</name>
    <dbReference type="NCBI Taxonomy" id="1858805"/>
    <lineage>
        <taxon>Eukaryota</taxon>
        <taxon>Fungi</taxon>
        <taxon>Dikarya</taxon>
        <taxon>Basidiomycota</taxon>
        <taxon>Agaricomycotina</taxon>
        <taxon>Dacrymycetes</taxon>
        <taxon>Dacrymycetales</taxon>
        <taxon>Dacrymycetaceae</taxon>
        <taxon>Dacryopinax</taxon>
    </lineage>
</organism>
<feature type="domain" description="PARP-type" evidence="11">
    <location>
        <begin position="40"/>
        <end position="118"/>
    </location>
</feature>
<dbReference type="HOGENOM" id="CLU_000315_2_5_1"/>
<feature type="region of interest" description="Disordered" evidence="10">
    <location>
        <begin position="347"/>
        <end position="375"/>
    </location>
</feature>
<dbReference type="InterPro" id="IPR038718">
    <property type="entry name" value="SNF2-like_sf"/>
</dbReference>
<dbReference type="SUPFAM" id="SSF52540">
    <property type="entry name" value="P-loop containing nucleoside triphosphate hydrolases"/>
    <property type="match status" value="2"/>
</dbReference>
<dbReference type="Pfam" id="PF00645">
    <property type="entry name" value="zf-PARP"/>
    <property type="match status" value="1"/>
</dbReference>
<dbReference type="Gene3D" id="3.40.50.10810">
    <property type="entry name" value="Tandem AAA-ATPase domain"/>
    <property type="match status" value="1"/>
</dbReference>
<dbReference type="Pfam" id="PF08797">
    <property type="entry name" value="HIRAN"/>
    <property type="match status" value="1"/>
</dbReference>
<keyword evidence="6" id="KW-0347">Helicase</keyword>
<keyword evidence="2" id="KW-0479">Metal-binding</keyword>
<evidence type="ECO:0000256" key="6">
    <source>
        <dbReference type="ARBA" id="ARBA00022806"/>
    </source>
</evidence>
<dbReference type="PROSITE" id="PS50064">
    <property type="entry name" value="ZF_PARP_2"/>
    <property type="match status" value="1"/>
</dbReference>
<evidence type="ECO:0000256" key="10">
    <source>
        <dbReference type="SAM" id="MobiDB-lite"/>
    </source>
</evidence>
<keyword evidence="7" id="KW-0862">Zinc</keyword>
<evidence type="ECO:0000256" key="3">
    <source>
        <dbReference type="ARBA" id="ARBA00022741"/>
    </source>
</evidence>